<evidence type="ECO:0000256" key="4">
    <source>
        <dbReference type="ARBA" id="ARBA00022692"/>
    </source>
</evidence>
<feature type="transmembrane region" description="Helical" evidence="9">
    <location>
        <begin position="147"/>
        <end position="171"/>
    </location>
</feature>
<dbReference type="PANTHER" id="PTHR43386:SF1">
    <property type="entry name" value="D,D-DIPEPTIDE TRANSPORT SYSTEM PERMEASE PROTEIN DDPC-RELATED"/>
    <property type="match status" value="1"/>
</dbReference>
<dbReference type="Gene3D" id="1.10.3720.10">
    <property type="entry name" value="MetI-like"/>
    <property type="match status" value="1"/>
</dbReference>
<dbReference type="SUPFAM" id="SSF161098">
    <property type="entry name" value="MetI-like"/>
    <property type="match status" value="1"/>
</dbReference>
<evidence type="ECO:0000256" key="3">
    <source>
        <dbReference type="ARBA" id="ARBA00022475"/>
    </source>
</evidence>
<feature type="transmembrane region" description="Helical" evidence="9">
    <location>
        <begin position="264"/>
        <end position="285"/>
    </location>
</feature>
<dbReference type="EMBL" id="JBHSLU010000104">
    <property type="protein sequence ID" value="MFC5508605.1"/>
    <property type="molecule type" value="Genomic_DNA"/>
</dbReference>
<evidence type="ECO:0000256" key="6">
    <source>
        <dbReference type="ARBA" id="ARBA00022927"/>
    </source>
</evidence>
<comment type="similarity">
    <text evidence="9">Belongs to the binding-protein-dependent transport system permease family.</text>
</comment>
<protein>
    <submittedName>
        <fullName evidence="11">ABC transporter permease</fullName>
    </submittedName>
</protein>
<comment type="subcellular location">
    <subcellularLocation>
        <location evidence="1 9">Cell membrane</location>
        <topology evidence="1 9">Multi-pass membrane protein</topology>
    </subcellularLocation>
</comment>
<feature type="transmembrane region" description="Helical" evidence="9">
    <location>
        <begin position="102"/>
        <end position="127"/>
    </location>
</feature>
<keyword evidence="6" id="KW-0653">Protein transport</keyword>
<comment type="caution">
    <text evidence="11">The sequence shown here is derived from an EMBL/GenBank/DDBJ whole genome shotgun (WGS) entry which is preliminary data.</text>
</comment>
<dbReference type="PANTHER" id="PTHR43386">
    <property type="entry name" value="OLIGOPEPTIDE TRANSPORT SYSTEM PERMEASE PROTEIN APPC"/>
    <property type="match status" value="1"/>
</dbReference>
<evidence type="ECO:0000313" key="11">
    <source>
        <dbReference type="EMBL" id="MFC5508605.1"/>
    </source>
</evidence>
<dbReference type="CDD" id="cd06261">
    <property type="entry name" value="TM_PBP2"/>
    <property type="match status" value="1"/>
</dbReference>
<evidence type="ECO:0000256" key="1">
    <source>
        <dbReference type="ARBA" id="ARBA00004651"/>
    </source>
</evidence>
<feature type="transmembrane region" description="Helical" evidence="9">
    <location>
        <begin position="36"/>
        <end position="57"/>
    </location>
</feature>
<dbReference type="PROSITE" id="PS50928">
    <property type="entry name" value="ABC_TM1"/>
    <property type="match status" value="1"/>
</dbReference>
<dbReference type="InterPro" id="IPR050366">
    <property type="entry name" value="BP-dependent_transpt_permease"/>
</dbReference>
<evidence type="ECO:0000259" key="10">
    <source>
        <dbReference type="PROSITE" id="PS50928"/>
    </source>
</evidence>
<evidence type="ECO:0000256" key="8">
    <source>
        <dbReference type="ARBA" id="ARBA00023136"/>
    </source>
</evidence>
<keyword evidence="2 9" id="KW-0813">Transport</keyword>
<evidence type="ECO:0000256" key="7">
    <source>
        <dbReference type="ARBA" id="ARBA00022989"/>
    </source>
</evidence>
<dbReference type="InterPro" id="IPR000515">
    <property type="entry name" value="MetI-like"/>
</dbReference>
<evidence type="ECO:0000256" key="9">
    <source>
        <dbReference type="RuleBase" id="RU363032"/>
    </source>
</evidence>
<accession>A0ABW0P820</accession>
<dbReference type="Proteomes" id="UP001596060">
    <property type="component" value="Unassembled WGS sequence"/>
</dbReference>
<gene>
    <name evidence="11" type="ORF">ACFPN9_25540</name>
</gene>
<feature type="domain" description="ABC transmembrane type-1" evidence="10">
    <location>
        <begin position="98"/>
        <end position="286"/>
    </location>
</feature>
<keyword evidence="3" id="KW-1003">Cell membrane</keyword>
<dbReference type="Pfam" id="PF00528">
    <property type="entry name" value="BPD_transp_1"/>
    <property type="match status" value="1"/>
</dbReference>
<sequence>MSDANTSPDPSAFVQAGTGSANPRFRRLKIFARNPSAAAGAAFLLVVAGLALAAPILFPGDPLAIVAKPFIWPGQNAGFPLGTDALGHDVLAGLLHGARISLAVGLAATAGSLFLGILVGAAAGYFGGGIDDAATRVVELFQTIPNFVLLVVIVAIVEPSITTVTVAMALIMWPTVARLTRAEFRSIREKDFVMAARSLGCGPGWIIFREILPNALPPIVVTSSVMVASAILMESGLSFMGLGDPNAVSWGSMIGAGRELIRTAWYLTAIPGLAIVLTVLALNLVGDGLNDALNPRLNSGR</sequence>
<evidence type="ECO:0000256" key="2">
    <source>
        <dbReference type="ARBA" id="ARBA00022448"/>
    </source>
</evidence>
<keyword evidence="4 9" id="KW-0812">Transmembrane</keyword>
<feature type="transmembrane region" description="Helical" evidence="9">
    <location>
        <begin position="220"/>
        <end position="243"/>
    </location>
</feature>
<keyword evidence="7 9" id="KW-1133">Transmembrane helix</keyword>
<organism evidence="11 12">
    <name type="scientific">Bosea massiliensis</name>
    <dbReference type="NCBI Taxonomy" id="151419"/>
    <lineage>
        <taxon>Bacteria</taxon>
        <taxon>Pseudomonadati</taxon>
        <taxon>Pseudomonadota</taxon>
        <taxon>Alphaproteobacteria</taxon>
        <taxon>Hyphomicrobiales</taxon>
        <taxon>Boseaceae</taxon>
        <taxon>Bosea</taxon>
    </lineage>
</organism>
<evidence type="ECO:0000256" key="5">
    <source>
        <dbReference type="ARBA" id="ARBA00022856"/>
    </source>
</evidence>
<name>A0ABW0P820_9HYPH</name>
<reference evidence="12" key="1">
    <citation type="journal article" date="2019" name="Int. J. Syst. Evol. Microbiol.">
        <title>The Global Catalogue of Microorganisms (GCM) 10K type strain sequencing project: providing services to taxonomists for standard genome sequencing and annotation.</title>
        <authorList>
            <consortium name="The Broad Institute Genomics Platform"/>
            <consortium name="The Broad Institute Genome Sequencing Center for Infectious Disease"/>
            <person name="Wu L."/>
            <person name="Ma J."/>
        </authorList>
    </citation>
    <scope>NUCLEOTIDE SEQUENCE [LARGE SCALE GENOMIC DNA]</scope>
    <source>
        <strain evidence="12">CCUG 43117</strain>
    </source>
</reference>
<proteinExistence type="inferred from homology"/>
<keyword evidence="5" id="KW-0571">Peptide transport</keyword>
<evidence type="ECO:0000313" key="12">
    <source>
        <dbReference type="Proteomes" id="UP001596060"/>
    </source>
</evidence>
<dbReference type="InterPro" id="IPR035906">
    <property type="entry name" value="MetI-like_sf"/>
</dbReference>
<keyword evidence="8 9" id="KW-0472">Membrane</keyword>
<keyword evidence="12" id="KW-1185">Reference proteome</keyword>